<dbReference type="InterPro" id="IPR016024">
    <property type="entry name" value="ARM-type_fold"/>
</dbReference>
<sequence>MDDTPTSTPGPRRSQRERKVVKPFASVASASAKRKRKLAETDAEDDAPDAVVEDGEGDQDVESEDEPEENKEVYHAPKPKRKHAKMAGSKTKGAPPAKRPRTGETEAEGHTSGGEEADASAEEDEEGVKSTKSGKKGKGSPKAKIKRPRKPKGTTVAKQAKSAGRRARRVKEKGEGYGVEQIAKDTKIATDNTLFNALVDSTVALQDAVQDFVRSLQETAEAAQAELVNLILRCCGCNDSVDSNQAVDYDGVVDALDNFTEVLKQENSPVYPLTSKLPIFKHFRASLSEFIDRLITSAADLGVLYTSDFISTLQTWVIAMSSSQIRSFRHTATVVALEVETALCDAAAAVDKEAEVVSRQREGEKKRKGTGKGSTARDKELEAKAREIRERRTKLAEFLKEIVDGVFVHRYRDLDPHIRAECVRSIGQWFSKYPGHFLDASYLRYVGWVLSDANTHVRLEAVKSLSSVYNQDEYIGSLTHFTERFKPRLLEMATSDIELPVRVAVIQVLEAIDAQTLLEEAEREKLCLLVFDEEVKVRKAVSGFVKRVWKESLEERIALGRKGKGRKKGKELQEKDEERIGLKALVALFEKWGKALIEIAGEAEDSENGDDVLVGGANGQDESESVDGPSRRASRRKEVLALVGTDKKGRVTLAVEALWDGVDPLRDWKGILEMLLLDHSSGSGESQVQNGRINGKEPSPAEPETVIQDSWRLEEGEETILLEILVTSVKQTKQDAVGGKKGEEETVANDITRELIKALPRLFIKYQTDQNRIANVLLIPTLINLDLYLEMRMIAAYNALWDDIVKQYMSHTSVTVLSHAMTAIRYLMDATSLSNANSTKILELEDELATALRDTVGGRDEIEVAMLAEDEVLALGAHCSRIGVLFGVRNLTAWMEEDESGKQSSAWDIISAVVERGRMGYKEEEALVEQALHVLTLHVIWKSKDLPTARPGQEFTADEEKYRETVKQQRDSLVEKLFEFAIGTQSNTAEGVKRTAFKYLLDLHVLFAQAQLSTTDAEDKTEDEADTLSLTLDDETQHRCAGYIQAEIERFAELLEDDATRAETPSKRGSDDEQASGDDEDENNDRSKSKEKGKEKANERKKSQKKEVDTESRSWLEREYLFIDVISTFLRAIRAGAISIHHGSVLLAHYGRLGIAFDTCIKVVVDVLREEGLTGNNGELIVAVVTKAIQEAFSLILDGYVEDEYNAVQLAKLLSSCYVIRGGQLAILKRLDTQYIVQIQMNLLSWVVKRLAAYQNNKNKKGLRKCLLFFRILVPLLSTIQNRDALKIKAHMDQALDQAKVEVSPTLKAWEPQRQYEKRLNNVMNKDKATAGRRRKADRGTASAGELTSAGEESEVEKLADTDAEQSKTSRSKPQPRPVRRGTRRTRANPNPGEEPQDQEQTNDENEPQLENVQLENDQIMVTPRANRTASEAVAPSPIPAPAPSEGAEAPGPSHTTTPDGGSEAEPTQSTQQPPSTPAKVTGGEELKEAEDADAAETNDTPKANKTKKRSREDEDTDMEASPQAELSADTEAPAHEQPSTPVDDVFVRRKRIRR</sequence>
<feature type="region of interest" description="Disordered" evidence="1">
    <location>
        <begin position="1"/>
        <end position="176"/>
    </location>
</feature>
<feature type="region of interest" description="Disordered" evidence="1">
    <location>
        <begin position="358"/>
        <end position="383"/>
    </location>
</feature>
<dbReference type="GO" id="GO:0000785">
    <property type="term" value="C:chromatin"/>
    <property type="evidence" value="ECO:0007669"/>
    <property type="project" value="TreeGrafter"/>
</dbReference>
<feature type="compositionally biased region" description="Basic and acidic residues" evidence="1">
    <location>
        <begin position="1318"/>
        <end position="1330"/>
    </location>
</feature>
<feature type="compositionally biased region" description="Basic and acidic residues" evidence="1">
    <location>
        <begin position="1084"/>
        <end position="1109"/>
    </location>
</feature>
<dbReference type="InterPro" id="IPR039662">
    <property type="entry name" value="Cohesin_Scc3/SA"/>
</dbReference>
<evidence type="ECO:0000313" key="3">
    <source>
        <dbReference type="EMBL" id="KAF9450808.1"/>
    </source>
</evidence>
<feature type="compositionally biased region" description="Acidic residues" evidence="1">
    <location>
        <begin position="41"/>
        <end position="69"/>
    </location>
</feature>
<gene>
    <name evidence="3" type="ORF">P691DRAFT_809507</name>
</gene>
<dbReference type="OrthoDB" id="498590at2759"/>
<evidence type="ECO:0000256" key="1">
    <source>
        <dbReference type="SAM" id="MobiDB-lite"/>
    </source>
</evidence>
<feature type="compositionally biased region" description="Acidic residues" evidence="1">
    <location>
        <begin position="1072"/>
        <end position="1083"/>
    </location>
</feature>
<feature type="region of interest" description="Disordered" evidence="1">
    <location>
        <begin position="682"/>
        <end position="703"/>
    </location>
</feature>
<feature type="compositionally biased region" description="Acidic residues" evidence="1">
    <location>
        <begin position="1488"/>
        <end position="1497"/>
    </location>
</feature>
<feature type="region of interest" description="Disordered" evidence="1">
    <location>
        <begin position="1318"/>
        <end position="1555"/>
    </location>
</feature>
<feature type="domain" description="SCD" evidence="2">
    <location>
        <begin position="407"/>
        <end position="492"/>
    </location>
</feature>
<feature type="compositionally biased region" description="Acidic residues" evidence="1">
    <location>
        <begin position="1395"/>
        <end position="1408"/>
    </location>
</feature>
<dbReference type="SUPFAM" id="SSF48371">
    <property type="entry name" value="ARM repeat"/>
    <property type="match status" value="1"/>
</dbReference>
<dbReference type="GO" id="GO:0007062">
    <property type="term" value="P:sister chromatid cohesion"/>
    <property type="evidence" value="ECO:0007669"/>
    <property type="project" value="UniProtKB-ARBA"/>
</dbReference>
<feature type="compositionally biased region" description="Basic and acidic residues" evidence="1">
    <location>
        <begin position="1060"/>
        <end position="1071"/>
    </location>
</feature>
<accession>A0A9P5XH22</accession>
<evidence type="ECO:0000259" key="2">
    <source>
        <dbReference type="PROSITE" id="PS51425"/>
    </source>
</evidence>
<comment type="caution">
    <text evidence="3">The sequence shown here is derived from an EMBL/GenBank/DDBJ whole genome shotgun (WGS) entry which is preliminary data.</text>
</comment>
<dbReference type="GO" id="GO:0005634">
    <property type="term" value="C:nucleus"/>
    <property type="evidence" value="ECO:0007669"/>
    <property type="project" value="TreeGrafter"/>
</dbReference>
<protein>
    <recommendedName>
        <fullName evidence="2">SCD domain-containing protein</fullName>
    </recommendedName>
</protein>
<dbReference type="InterPro" id="IPR020839">
    <property type="entry name" value="SCD"/>
</dbReference>
<dbReference type="EMBL" id="MU151097">
    <property type="protein sequence ID" value="KAF9450808.1"/>
    <property type="molecule type" value="Genomic_DNA"/>
</dbReference>
<feature type="compositionally biased region" description="Acidic residues" evidence="1">
    <location>
        <begin position="115"/>
        <end position="126"/>
    </location>
</feature>
<dbReference type="InterPro" id="IPR013721">
    <property type="entry name" value="STAG"/>
</dbReference>
<dbReference type="InterPro" id="IPR011989">
    <property type="entry name" value="ARM-like"/>
</dbReference>
<dbReference type="InterPro" id="IPR056396">
    <property type="entry name" value="HEAT_SCC3-SA"/>
</dbReference>
<proteinExistence type="predicted"/>
<dbReference type="PANTHER" id="PTHR11199:SF0">
    <property type="entry name" value="LD34181P-RELATED"/>
    <property type="match status" value="1"/>
</dbReference>
<organism evidence="3 4">
    <name type="scientific">Macrolepiota fuliginosa MF-IS2</name>
    <dbReference type="NCBI Taxonomy" id="1400762"/>
    <lineage>
        <taxon>Eukaryota</taxon>
        <taxon>Fungi</taxon>
        <taxon>Dikarya</taxon>
        <taxon>Basidiomycota</taxon>
        <taxon>Agaricomycotina</taxon>
        <taxon>Agaricomycetes</taxon>
        <taxon>Agaricomycetidae</taxon>
        <taxon>Agaricales</taxon>
        <taxon>Agaricineae</taxon>
        <taxon>Agaricaceae</taxon>
        <taxon>Macrolepiota</taxon>
    </lineage>
</organism>
<dbReference type="Pfam" id="PF21581">
    <property type="entry name" value="SCD"/>
    <property type="match status" value="1"/>
</dbReference>
<evidence type="ECO:0000313" key="4">
    <source>
        <dbReference type="Proteomes" id="UP000807342"/>
    </source>
</evidence>
<dbReference type="Gene3D" id="1.25.10.10">
    <property type="entry name" value="Leucine-rich Repeat Variant"/>
    <property type="match status" value="1"/>
</dbReference>
<feature type="compositionally biased region" description="Basic residues" evidence="1">
    <location>
        <begin position="1378"/>
        <end position="1387"/>
    </location>
</feature>
<dbReference type="PANTHER" id="PTHR11199">
    <property type="entry name" value="STROMAL ANTIGEN"/>
    <property type="match status" value="1"/>
</dbReference>
<dbReference type="Pfam" id="PF08514">
    <property type="entry name" value="STAG"/>
    <property type="match status" value="1"/>
</dbReference>
<feature type="compositionally biased region" description="Low complexity" evidence="1">
    <location>
        <begin position="1444"/>
        <end position="1454"/>
    </location>
</feature>
<dbReference type="GO" id="GO:0008278">
    <property type="term" value="C:cohesin complex"/>
    <property type="evidence" value="ECO:0007669"/>
    <property type="project" value="TreeGrafter"/>
</dbReference>
<feature type="compositionally biased region" description="Basic residues" evidence="1">
    <location>
        <begin position="132"/>
        <end position="152"/>
    </location>
</feature>
<name>A0A9P5XH22_9AGAR</name>
<dbReference type="Proteomes" id="UP000807342">
    <property type="component" value="Unassembled WGS sequence"/>
</dbReference>
<feature type="region of interest" description="Disordered" evidence="1">
    <location>
        <begin position="1060"/>
        <end position="1109"/>
    </location>
</feature>
<reference evidence="3" key="1">
    <citation type="submission" date="2020-11" db="EMBL/GenBank/DDBJ databases">
        <authorList>
            <consortium name="DOE Joint Genome Institute"/>
            <person name="Ahrendt S."/>
            <person name="Riley R."/>
            <person name="Andreopoulos W."/>
            <person name="Labutti K."/>
            <person name="Pangilinan J."/>
            <person name="Ruiz-Duenas F.J."/>
            <person name="Barrasa J.M."/>
            <person name="Sanchez-Garcia M."/>
            <person name="Camarero S."/>
            <person name="Miyauchi S."/>
            <person name="Serrano A."/>
            <person name="Linde D."/>
            <person name="Babiker R."/>
            <person name="Drula E."/>
            <person name="Ayuso-Fernandez I."/>
            <person name="Pacheco R."/>
            <person name="Padilla G."/>
            <person name="Ferreira P."/>
            <person name="Barriuso J."/>
            <person name="Kellner H."/>
            <person name="Castanera R."/>
            <person name="Alfaro M."/>
            <person name="Ramirez L."/>
            <person name="Pisabarro A.G."/>
            <person name="Kuo A."/>
            <person name="Tritt A."/>
            <person name="Lipzen A."/>
            <person name="He G."/>
            <person name="Yan M."/>
            <person name="Ng V."/>
            <person name="Cullen D."/>
            <person name="Martin F."/>
            <person name="Rosso M.-N."/>
            <person name="Henrissat B."/>
            <person name="Hibbett D."/>
            <person name="Martinez A.T."/>
            <person name="Grigoriev I.V."/>
        </authorList>
    </citation>
    <scope>NUCLEOTIDE SEQUENCE</scope>
    <source>
        <strain evidence="3">MF-IS2</strain>
    </source>
</reference>
<feature type="compositionally biased region" description="Polar residues" evidence="1">
    <location>
        <begin position="682"/>
        <end position="692"/>
    </location>
</feature>
<dbReference type="GO" id="GO:0003682">
    <property type="term" value="F:chromatin binding"/>
    <property type="evidence" value="ECO:0007669"/>
    <property type="project" value="TreeGrafter"/>
</dbReference>
<keyword evidence="4" id="KW-1185">Reference proteome</keyword>
<feature type="region of interest" description="Disordered" evidence="1">
    <location>
        <begin position="607"/>
        <end position="633"/>
    </location>
</feature>
<feature type="compositionally biased region" description="Basic and acidic residues" evidence="1">
    <location>
        <begin position="1356"/>
        <end position="1368"/>
    </location>
</feature>
<dbReference type="PROSITE" id="PS51425">
    <property type="entry name" value="SCD"/>
    <property type="match status" value="1"/>
</dbReference>
<dbReference type="Pfam" id="PF24571">
    <property type="entry name" value="HEAT_SCC3-SA"/>
    <property type="match status" value="1"/>
</dbReference>